<dbReference type="Gene3D" id="3.30.420.40">
    <property type="match status" value="2"/>
</dbReference>
<dbReference type="InterPro" id="IPR017860">
    <property type="entry name" value="Peptidase_M22_CS"/>
</dbReference>
<dbReference type="InterPro" id="IPR017861">
    <property type="entry name" value="KAE1/TsaD"/>
</dbReference>
<dbReference type="PANTHER" id="PTHR11735:SF6">
    <property type="entry name" value="TRNA N6-ADENOSINE THREONYLCARBAMOYLTRANSFERASE, MITOCHONDRIAL"/>
    <property type="match status" value="1"/>
</dbReference>
<keyword evidence="4" id="KW-0479">Metal-binding</keyword>
<dbReference type="PROSITE" id="PS01016">
    <property type="entry name" value="GLYCOPROTEASE"/>
    <property type="match status" value="1"/>
</dbReference>
<keyword evidence="5" id="KW-0012">Acyltransferase</keyword>
<dbReference type="PANTHER" id="PTHR11735">
    <property type="entry name" value="TRNA N6-ADENOSINE THREONYLCARBAMOYLTRANSFERASE"/>
    <property type="match status" value="1"/>
</dbReference>
<gene>
    <name evidence="8" type="ORF">ACD_78C00235G0004</name>
</gene>
<comment type="caution">
    <text evidence="8">The sequence shown here is derived from an EMBL/GenBank/DDBJ whole genome shotgun (WGS) entry which is preliminary data.</text>
</comment>
<evidence type="ECO:0000313" key="8">
    <source>
        <dbReference type="EMBL" id="EKD29868.1"/>
    </source>
</evidence>
<dbReference type="EMBL" id="AMFJ01034235">
    <property type="protein sequence ID" value="EKD29868.1"/>
    <property type="molecule type" value="Genomic_DNA"/>
</dbReference>
<proteinExistence type="predicted"/>
<dbReference type="SUPFAM" id="SSF53067">
    <property type="entry name" value="Actin-like ATPase domain"/>
    <property type="match status" value="2"/>
</dbReference>
<dbReference type="EC" id="2.3.1.234" evidence="1"/>
<dbReference type="InterPro" id="IPR000905">
    <property type="entry name" value="Gcp-like_dom"/>
</dbReference>
<evidence type="ECO:0000259" key="7">
    <source>
        <dbReference type="Pfam" id="PF00814"/>
    </source>
</evidence>
<dbReference type="GO" id="GO:0061711">
    <property type="term" value="F:tRNA N(6)-L-threonylcarbamoyladenine synthase activity"/>
    <property type="evidence" value="ECO:0007669"/>
    <property type="project" value="UniProtKB-EC"/>
</dbReference>
<evidence type="ECO:0000256" key="1">
    <source>
        <dbReference type="ARBA" id="ARBA00012156"/>
    </source>
</evidence>
<feature type="non-terminal residue" evidence="8">
    <location>
        <position position="307"/>
    </location>
</feature>
<dbReference type="GO" id="GO:0046872">
    <property type="term" value="F:metal ion binding"/>
    <property type="evidence" value="ECO:0007669"/>
    <property type="project" value="UniProtKB-KW"/>
</dbReference>
<reference evidence="8" key="1">
    <citation type="journal article" date="2012" name="Science">
        <title>Fermentation, hydrogen, and sulfur metabolism in multiple uncultivated bacterial phyla.</title>
        <authorList>
            <person name="Wrighton K.C."/>
            <person name="Thomas B.C."/>
            <person name="Sharon I."/>
            <person name="Miller C.S."/>
            <person name="Castelle C.J."/>
            <person name="VerBerkmoes N.C."/>
            <person name="Wilkins M.J."/>
            <person name="Hettich R.L."/>
            <person name="Lipton M.S."/>
            <person name="Williams K.H."/>
            <person name="Long P.E."/>
            <person name="Banfield J.F."/>
        </authorList>
    </citation>
    <scope>NUCLEOTIDE SEQUENCE [LARGE SCALE GENOMIC DNA]</scope>
</reference>
<dbReference type="InterPro" id="IPR043129">
    <property type="entry name" value="ATPase_NBD"/>
</dbReference>
<feature type="domain" description="Gcp-like" evidence="7">
    <location>
        <begin position="23"/>
        <end position="303"/>
    </location>
</feature>
<dbReference type="AlphaFoldDB" id="K1YC22"/>
<protein>
    <recommendedName>
        <fullName evidence="1">N(6)-L-threonylcarbamoyladenine synthase</fullName>
        <ecNumber evidence="1">2.3.1.234</ecNumber>
    </recommendedName>
</protein>
<evidence type="ECO:0000256" key="4">
    <source>
        <dbReference type="ARBA" id="ARBA00022723"/>
    </source>
</evidence>
<dbReference type="Pfam" id="PF00814">
    <property type="entry name" value="TsaD"/>
    <property type="match status" value="1"/>
</dbReference>
<name>K1YC22_9BACT</name>
<dbReference type="GO" id="GO:0002949">
    <property type="term" value="P:tRNA threonylcarbamoyladenosine modification"/>
    <property type="evidence" value="ECO:0007669"/>
    <property type="project" value="InterPro"/>
</dbReference>
<accession>K1YC22</accession>
<dbReference type="NCBIfam" id="TIGR03723">
    <property type="entry name" value="T6A_TsaD_YgjD"/>
    <property type="match status" value="1"/>
</dbReference>
<evidence type="ECO:0000256" key="2">
    <source>
        <dbReference type="ARBA" id="ARBA00022679"/>
    </source>
</evidence>
<keyword evidence="2" id="KW-0808">Transferase</keyword>
<evidence type="ECO:0000256" key="6">
    <source>
        <dbReference type="ARBA" id="ARBA00048117"/>
    </source>
</evidence>
<evidence type="ECO:0000256" key="3">
    <source>
        <dbReference type="ARBA" id="ARBA00022694"/>
    </source>
</evidence>
<evidence type="ECO:0000256" key="5">
    <source>
        <dbReference type="ARBA" id="ARBA00023315"/>
    </source>
</evidence>
<dbReference type="NCBIfam" id="TIGR00329">
    <property type="entry name" value="gcp_kae1"/>
    <property type="match status" value="1"/>
</dbReference>
<sequence>MLLLAFETSCDDTSIAVFRGRGLIAMKTRSQIREHNETKWVVPEVAARLHANNIFGVLEEVLGEAKVTLAEVDVIACTESPGLMPSLLVGMSVAKTLAKTLNKPYISIDHIEAHMFANYLERETCDIPFPSMCLTVSGGHNELYLWKSMFEREKIGETLDDSAGEAFDKVAKMMGLEYPGGPIIGKLASEYTGEFRGIFPKVLLDKNSHDFSFSGLKSAVKREVDKRTTDFRPLSENDIREIAFEFEQTVVNILSHKLFYAAKMYDTPSVILAWWVSANDRLRETIERETKQKKYHFLAPIRKAYSQ</sequence>
<comment type="catalytic activity">
    <reaction evidence="6">
        <text>L-threonylcarbamoyladenylate + adenosine(37) in tRNA = N(6)-L-threonylcarbamoyladenosine(37) in tRNA + AMP + H(+)</text>
        <dbReference type="Rhea" id="RHEA:37059"/>
        <dbReference type="Rhea" id="RHEA-COMP:10162"/>
        <dbReference type="Rhea" id="RHEA-COMP:10163"/>
        <dbReference type="ChEBI" id="CHEBI:15378"/>
        <dbReference type="ChEBI" id="CHEBI:73682"/>
        <dbReference type="ChEBI" id="CHEBI:74411"/>
        <dbReference type="ChEBI" id="CHEBI:74418"/>
        <dbReference type="ChEBI" id="CHEBI:456215"/>
        <dbReference type="EC" id="2.3.1.234"/>
    </reaction>
</comment>
<dbReference type="PRINTS" id="PR00789">
    <property type="entry name" value="OSIALOPTASE"/>
</dbReference>
<keyword evidence="3" id="KW-0819">tRNA processing</keyword>
<dbReference type="InterPro" id="IPR022450">
    <property type="entry name" value="TsaD"/>
</dbReference>
<organism evidence="8">
    <name type="scientific">uncultured bacterium</name>
    <name type="common">gcode 4</name>
    <dbReference type="NCBI Taxonomy" id="1234023"/>
    <lineage>
        <taxon>Bacteria</taxon>
        <taxon>environmental samples</taxon>
    </lineage>
</organism>